<organism evidence="3 4">
    <name type="scientific">Desulforamulus profundi</name>
    <dbReference type="NCBI Taxonomy" id="1383067"/>
    <lineage>
        <taxon>Bacteria</taxon>
        <taxon>Bacillati</taxon>
        <taxon>Bacillota</taxon>
        <taxon>Clostridia</taxon>
        <taxon>Eubacteriales</taxon>
        <taxon>Peptococcaceae</taxon>
        <taxon>Desulforamulus</taxon>
    </lineage>
</organism>
<evidence type="ECO:0000259" key="2">
    <source>
        <dbReference type="Pfam" id="PF01850"/>
    </source>
</evidence>
<dbReference type="EMBL" id="AWQQ01000017">
    <property type="protein sequence ID" value="PHJ39611.1"/>
    <property type="molecule type" value="Genomic_DNA"/>
</dbReference>
<dbReference type="OrthoDB" id="424427at2"/>
<accession>A0A2C6L459</accession>
<dbReference type="AlphaFoldDB" id="A0A2C6L459"/>
<name>A0A2C6L459_9FIRM</name>
<dbReference type="PANTHER" id="PTHR35901:SF1">
    <property type="entry name" value="EXONUCLEASE VAPC9"/>
    <property type="match status" value="1"/>
</dbReference>
<dbReference type="InterPro" id="IPR002716">
    <property type="entry name" value="PIN_dom"/>
</dbReference>
<evidence type="ECO:0000313" key="4">
    <source>
        <dbReference type="Proteomes" id="UP000222564"/>
    </source>
</evidence>
<gene>
    <name evidence="3" type="ORF">P378_02760</name>
</gene>
<dbReference type="InterPro" id="IPR051619">
    <property type="entry name" value="TypeII_TA_RNase_PINc/VapC"/>
</dbReference>
<dbReference type="InterPro" id="IPR044153">
    <property type="entry name" value="PIN_Pae0151-like"/>
</dbReference>
<reference evidence="3 4" key="1">
    <citation type="submission" date="2013-09" db="EMBL/GenBank/DDBJ databases">
        <title>Biodegradation of hydrocarbons in the deep terrestrial subsurface : characterization of a microbial consortium composed of two Desulfotomaculum species originating from a deep geological formation.</title>
        <authorList>
            <person name="Aullo T."/>
            <person name="Berlendis S."/>
            <person name="Lascourreges J.-F."/>
            <person name="Dessort D."/>
            <person name="Saint-Laurent S."/>
            <person name="Schraauwers B."/>
            <person name="Mas J."/>
            <person name="Magot M."/>
            <person name="Ranchou-Peyruse A."/>
        </authorList>
    </citation>
    <scope>NUCLEOTIDE SEQUENCE [LARGE SCALE GENOMIC DNA]</scope>
    <source>
        <strain evidence="3 4">Bs107</strain>
    </source>
</reference>
<evidence type="ECO:0000256" key="1">
    <source>
        <dbReference type="ARBA" id="ARBA00022842"/>
    </source>
</evidence>
<proteinExistence type="predicted"/>
<dbReference type="SUPFAM" id="SSF88723">
    <property type="entry name" value="PIN domain-like"/>
    <property type="match status" value="1"/>
</dbReference>
<dbReference type="Gene3D" id="3.40.50.1010">
    <property type="entry name" value="5'-nuclease"/>
    <property type="match status" value="1"/>
</dbReference>
<comment type="caution">
    <text evidence="3">The sequence shown here is derived from an EMBL/GenBank/DDBJ whole genome shotgun (WGS) entry which is preliminary data.</text>
</comment>
<feature type="domain" description="PIN" evidence="2">
    <location>
        <begin position="5"/>
        <end position="114"/>
    </location>
</feature>
<keyword evidence="4" id="KW-1185">Reference proteome</keyword>
<dbReference type="Pfam" id="PF01850">
    <property type="entry name" value="PIN"/>
    <property type="match status" value="1"/>
</dbReference>
<evidence type="ECO:0000313" key="3">
    <source>
        <dbReference type="EMBL" id="PHJ39611.1"/>
    </source>
</evidence>
<dbReference type="CDD" id="cd09873">
    <property type="entry name" value="PIN_Pae0151-like"/>
    <property type="match status" value="1"/>
</dbReference>
<dbReference type="Proteomes" id="UP000222564">
    <property type="component" value="Unassembled WGS sequence"/>
</dbReference>
<sequence length="152" mass="17203">MSSFICLDSSVLIKLLVLEEDSDKADALMEKILEKRQSVVLPGFAWAEVGSVLRKKVNKKMITPDQAEIAWEAFNNLGILNYLNDSVVIRAAWHIAVKEKLPTLYDTTYLAVAEIISRQSNEVCQFWTADETLIRSIKDKNYVYSLKTFGGI</sequence>
<protein>
    <submittedName>
        <fullName evidence="3">Twitching motility protein PilT</fullName>
    </submittedName>
</protein>
<dbReference type="InterPro" id="IPR029060">
    <property type="entry name" value="PIN-like_dom_sf"/>
</dbReference>
<keyword evidence="1" id="KW-0460">Magnesium</keyword>
<dbReference type="RefSeq" id="WP_099082149.1">
    <property type="nucleotide sequence ID" value="NZ_AWQQ01000017.1"/>
</dbReference>
<dbReference type="PANTHER" id="PTHR35901">
    <property type="entry name" value="RIBONUCLEASE VAPC3"/>
    <property type="match status" value="1"/>
</dbReference>